<dbReference type="Gene3D" id="3.10.10.10">
    <property type="entry name" value="HIV Type 1 Reverse Transcriptase, subunit A, domain 1"/>
    <property type="match status" value="1"/>
</dbReference>
<comment type="caution">
    <text evidence="1">The sequence shown here is derived from an EMBL/GenBank/DDBJ whole genome shotgun (WGS) entry which is preliminary data.</text>
</comment>
<name>A0AA38TJ02_9ASTR</name>
<dbReference type="InterPro" id="IPR032567">
    <property type="entry name" value="RTL1-rel"/>
</dbReference>
<dbReference type="EMBL" id="JARYMX010000002">
    <property type="protein sequence ID" value="KAJ9561838.1"/>
    <property type="molecule type" value="Genomic_DNA"/>
</dbReference>
<gene>
    <name evidence="1" type="ORF">OSB04_006998</name>
</gene>
<evidence type="ECO:0000313" key="1">
    <source>
        <dbReference type="EMBL" id="KAJ9561838.1"/>
    </source>
</evidence>
<dbReference type="InterPro" id="IPR043502">
    <property type="entry name" value="DNA/RNA_pol_sf"/>
</dbReference>
<proteinExistence type="predicted"/>
<keyword evidence="2" id="KW-1185">Reference proteome</keyword>
<sequence>MDKGFIRPRTSPWRAPILFVKKKDGSMRMCINYWELKNVTTDKIRLSEKDPSRHYDSDIGITSEDISIDPPQITPNNCLISKYTSYSYA</sequence>
<dbReference type="PANTHER" id="PTHR15503:SF42">
    <property type="entry name" value="ZINC FINGER, CCHC-TYPE, RETROTRANSPOSON GAG DOMAIN, ASPARTIC PEPTIDASE DOMAIN PROTEIN-RELATED"/>
    <property type="match status" value="1"/>
</dbReference>
<dbReference type="Proteomes" id="UP001172457">
    <property type="component" value="Chromosome 2"/>
</dbReference>
<dbReference type="AlphaFoldDB" id="A0AA38TJ02"/>
<evidence type="ECO:0000313" key="2">
    <source>
        <dbReference type="Proteomes" id="UP001172457"/>
    </source>
</evidence>
<dbReference type="PANTHER" id="PTHR15503">
    <property type="entry name" value="LDOC1 RELATED"/>
    <property type="match status" value="1"/>
</dbReference>
<dbReference type="SUPFAM" id="SSF56672">
    <property type="entry name" value="DNA/RNA polymerases"/>
    <property type="match status" value="1"/>
</dbReference>
<protein>
    <submittedName>
        <fullName evidence="1">Uncharacterized protein</fullName>
    </submittedName>
</protein>
<accession>A0AA38TJ02</accession>
<organism evidence="1 2">
    <name type="scientific">Centaurea solstitialis</name>
    <name type="common">yellow star-thistle</name>
    <dbReference type="NCBI Taxonomy" id="347529"/>
    <lineage>
        <taxon>Eukaryota</taxon>
        <taxon>Viridiplantae</taxon>
        <taxon>Streptophyta</taxon>
        <taxon>Embryophyta</taxon>
        <taxon>Tracheophyta</taxon>
        <taxon>Spermatophyta</taxon>
        <taxon>Magnoliopsida</taxon>
        <taxon>eudicotyledons</taxon>
        <taxon>Gunneridae</taxon>
        <taxon>Pentapetalae</taxon>
        <taxon>asterids</taxon>
        <taxon>campanulids</taxon>
        <taxon>Asterales</taxon>
        <taxon>Asteraceae</taxon>
        <taxon>Carduoideae</taxon>
        <taxon>Cardueae</taxon>
        <taxon>Centaureinae</taxon>
        <taxon>Centaurea</taxon>
    </lineage>
</organism>
<reference evidence="1" key="1">
    <citation type="submission" date="2023-03" db="EMBL/GenBank/DDBJ databases">
        <title>Chromosome-scale reference genome and RAD-based genetic map of yellow starthistle (Centaurea solstitialis) reveal putative structural variation and QTLs associated with invader traits.</title>
        <authorList>
            <person name="Reatini B."/>
            <person name="Cang F.A."/>
            <person name="Jiang Q."/>
            <person name="Mckibben M.T.W."/>
            <person name="Barker M.S."/>
            <person name="Rieseberg L.H."/>
            <person name="Dlugosch K.M."/>
        </authorList>
    </citation>
    <scope>NUCLEOTIDE SEQUENCE</scope>
    <source>
        <strain evidence="1">CAN-66</strain>
        <tissue evidence="1">Leaf</tissue>
    </source>
</reference>